<organism evidence="1 2">
    <name type="scientific">Plakobranchus ocellatus</name>
    <dbReference type="NCBI Taxonomy" id="259542"/>
    <lineage>
        <taxon>Eukaryota</taxon>
        <taxon>Metazoa</taxon>
        <taxon>Spiralia</taxon>
        <taxon>Lophotrochozoa</taxon>
        <taxon>Mollusca</taxon>
        <taxon>Gastropoda</taxon>
        <taxon>Heterobranchia</taxon>
        <taxon>Euthyneura</taxon>
        <taxon>Panpulmonata</taxon>
        <taxon>Sacoglossa</taxon>
        <taxon>Placobranchoidea</taxon>
        <taxon>Plakobranchidae</taxon>
        <taxon>Plakobranchus</taxon>
    </lineage>
</organism>
<dbReference type="SUPFAM" id="SSF48403">
    <property type="entry name" value="Ankyrin repeat"/>
    <property type="match status" value="1"/>
</dbReference>
<name>A0AAV4CZ79_9GAST</name>
<accession>A0AAV4CZ79</accession>
<dbReference type="AlphaFoldDB" id="A0AAV4CZ79"/>
<evidence type="ECO:0000313" key="2">
    <source>
        <dbReference type="Proteomes" id="UP000735302"/>
    </source>
</evidence>
<dbReference type="InterPro" id="IPR002110">
    <property type="entry name" value="Ankyrin_rpt"/>
</dbReference>
<dbReference type="EMBL" id="BLXT01007177">
    <property type="protein sequence ID" value="GFO37118.1"/>
    <property type="molecule type" value="Genomic_DNA"/>
</dbReference>
<comment type="caution">
    <text evidence="1">The sequence shown here is derived from an EMBL/GenBank/DDBJ whole genome shotgun (WGS) entry which is preliminary data.</text>
</comment>
<reference evidence="1 2" key="1">
    <citation type="journal article" date="2021" name="Elife">
        <title>Chloroplast acquisition without the gene transfer in kleptoplastic sea slugs, Plakobranchus ocellatus.</title>
        <authorList>
            <person name="Maeda T."/>
            <person name="Takahashi S."/>
            <person name="Yoshida T."/>
            <person name="Shimamura S."/>
            <person name="Takaki Y."/>
            <person name="Nagai Y."/>
            <person name="Toyoda A."/>
            <person name="Suzuki Y."/>
            <person name="Arimoto A."/>
            <person name="Ishii H."/>
            <person name="Satoh N."/>
            <person name="Nishiyama T."/>
            <person name="Hasebe M."/>
            <person name="Maruyama T."/>
            <person name="Minagawa J."/>
            <person name="Obokata J."/>
            <person name="Shigenobu S."/>
        </authorList>
    </citation>
    <scope>NUCLEOTIDE SEQUENCE [LARGE SCALE GENOMIC DNA]</scope>
</reference>
<evidence type="ECO:0000313" key="1">
    <source>
        <dbReference type="EMBL" id="GFO37118.1"/>
    </source>
</evidence>
<dbReference type="InterPro" id="IPR036770">
    <property type="entry name" value="Ankyrin_rpt-contain_sf"/>
</dbReference>
<keyword evidence="2" id="KW-1185">Reference proteome</keyword>
<proteinExistence type="predicted"/>
<dbReference type="Pfam" id="PF12796">
    <property type="entry name" value="Ank_2"/>
    <property type="match status" value="1"/>
</dbReference>
<gene>
    <name evidence="1" type="ORF">PoB_006362300</name>
</gene>
<dbReference type="Proteomes" id="UP000735302">
    <property type="component" value="Unassembled WGS sequence"/>
</dbReference>
<protein>
    <submittedName>
        <fullName evidence="1">Ankyrin repeat-containing protein</fullName>
    </submittedName>
</protein>
<dbReference type="Gene3D" id="1.25.40.20">
    <property type="entry name" value="Ankyrin repeat-containing domain"/>
    <property type="match status" value="1"/>
</dbReference>
<sequence>MTNTNHTLNSEEQTIIFRRIIAGHSRLRKHIYTMLKIGETPVCQCGNPLLPGQKLLVALQNGDMPEADCLLSKHKQGADHHIRQFYLDSALLQVCRMDRKSFADKLIRCRANVNDKRLYSVMLAAEQNCTNTIKRLLGCGVNAKEENFSGETALSIALNGGYNECAEFLLRLLKPSEVDIKRMAVRLARFGQSKTLELLACHYKLHKISQTLLRPAVLSGSKETVKTLLDLDIRC</sequence>